<dbReference type="InterPro" id="IPR023352">
    <property type="entry name" value="MAPEG-like_dom_sf"/>
</dbReference>
<dbReference type="FunFam" id="1.20.120.550:FF:000002">
    <property type="entry name" value="Microsomal glutathione S-transferase 1"/>
    <property type="match status" value="1"/>
</dbReference>
<dbReference type="GO" id="GO:0005741">
    <property type="term" value="C:mitochondrial outer membrane"/>
    <property type="evidence" value="ECO:0007669"/>
    <property type="project" value="UniProtKB-SubCell"/>
</dbReference>
<keyword evidence="6" id="KW-0808">Transferase</keyword>
<comment type="similarity">
    <text evidence="4">Belongs to the MAPEG family.</text>
</comment>
<organism evidence="18">
    <name type="scientific">Reishia clavigera</name>
    <name type="common">Sea snail</name>
    <name type="synonym">Purpura clavigera</name>
    <dbReference type="NCBI Taxonomy" id="272940"/>
    <lineage>
        <taxon>Eukaryota</taxon>
        <taxon>Metazoa</taxon>
        <taxon>Spiralia</taxon>
        <taxon>Lophotrochozoa</taxon>
        <taxon>Mollusca</taxon>
        <taxon>Gastropoda</taxon>
        <taxon>Caenogastropoda</taxon>
        <taxon>Neogastropoda</taxon>
        <taxon>Muricoidea</taxon>
        <taxon>Muricidae</taxon>
        <taxon>Reishia</taxon>
    </lineage>
</organism>
<evidence type="ECO:0000256" key="9">
    <source>
        <dbReference type="ARBA" id="ARBA00022824"/>
    </source>
</evidence>
<evidence type="ECO:0000256" key="8">
    <source>
        <dbReference type="ARBA" id="ARBA00022787"/>
    </source>
</evidence>
<evidence type="ECO:0000256" key="14">
    <source>
        <dbReference type="ARBA" id="ARBA00038540"/>
    </source>
</evidence>
<evidence type="ECO:0000256" key="16">
    <source>
        <dbReference type="ARBA" id="ARBA00049385"/>
    </source>
</evidence>
<evidence type="ECO:0000256" key="12">
    <source>
        <dbReference type="ARBA" id="ARBA00023128"/>
    </source>
</evidence>
<evidence type="ECO:0000256" key="15">
    <source>
        <dbReference type="ARBA" id="ARBA00039397"/>
    </source>
</evidence>
<dbReference type="GO" id="GO:0004364">
    <property type="term" value="F:glutathione transferase activity"/>
    <property type="evidence" value="ECO:0007669"/>
    <property type="project" value="UniProtKB-EC"/>
</dbReference>
<dbReference type="EC" id="2.5.1.18" evidence="5"/>
<dbReference type="EMBL" id="JN413226">
    <property type="protein sequence ID" value="AET43968.1"/>
    <property type="molecule type" value="mRNA"/>
</dbReference>
<evidence type="ECO:0000313" key="18">
    <source>
        <dbReference type="EMBL" id="AET43968.1"/>
    </source>
</evidence>
<dbReference type="InterPro" id="IPR040162">
    <property type="entry name" value="MGST1-like"/>
</dbReference>
<keyword evidence="8" id="KW-1000">Mitochondrion outer membrane</keyword>
<keyword evidence="10 17" id="KW-1133">Transmembrane helix</keyword>
<comment type="function">
    <text evidence="1">Conjugation of reduced glutathione to a wide number of exogenous and endogenous hydrophobic electrophiles.</text>
</comment>
<protein>
    <recommendedName>
        <fullName evidence="15">Microsomal glutathione S-transferase 1</fullName>
        <ecNumber evidence="5">2.5.1.18</ecNumber>
    </recommendedName>
</protein>
<keyword evidence="13 17" id="KW-0472">Membrane</keyword>
<dbReference type="SUPFAM" id="SSF161084">
    <property type="entry name" value="MAPEG domain-like"/>
    <property type="match status" value="1"/>
</dbReference>
<feature type="transmembrane region" description="Helical" evidence="17">
    <location>
        <begin position="131"/>
        <end position="150"/>
    </location>
</feature>
<evidence type="ECO:0000256" key="5">
    <source>
        <dbReference type="ARBA" id="ARBA00012452"/>
    </source>
</evidence>
<dbReference type="GO" id="GO:0005789">
    <property type="term" value="C:endoplasmic reticulum membrane"/>
    <property type="evidence" value="ECO:0007669"/>
    <property type="project" value="UniProtKB-SubCell"/>
</dbReference>
<evidence type="ECO:0000256" key="13">
    <source>
        <dbReference type="ARBA" id="ARBA00023136"/>
    </source>
</evidence>
<dbReference type="InterPro" id="IPR001129">
    <property type="entry name" value="Membr-assoc_MAPEG"/>
</dbReference>
<keyword evidence="7 17" id="KW-0812">Transmembrane</keyword>
<reference evidence="18" key="2">
    <citation type="journal article" date="2012" name="Fish Shellfish Immunol.">
        <title>Immune gene mining by pyrosequencing in the rockshell, Thais clavigera.</title>
        <authorList>
            <person name="Rhee J.S."/>
            <person name="Kim B.M."/>
            <person name="Jeong C.B."/>
            <person name="Horiguchi T."/>
            <person name="Lee Y.M."/>
            <person name="Kim I.C."/>
            <person name="Lee J.S."/>
        </authorList>
    </citation>
    <scope>NUCLEOTIDE SEQUENCE</scope>
</reference>
<reference evidence="18" key="1">
    <citation type="submission" date="2011-08" db="EMBL/GenBank/DDBJ databases">
        <authorList>
            <person name="Kim B.-M."/>
            <person name="Rhee J.-S."/>
            <person name="Lee J.-S."/>
        </authorList>
    </citation>
    <scope>NUCLEOTIDE SEQUENCE</scope>
</reference>
<evidence type="ECO:0000256" key="1">
    <source>
        <dbReference type="ARBA" id="ARBA00003701"/>
    </source>
</evidence>
<evidence type="ECO:0000256" key="11">
    <source>
        <dbReference type="ARBA" id="ARBA00022990"/>
    </source>
</evidence>
<dbReference type="AlphaFoldDB" id="H8ZQF5"/>
<dbReference type="PANTHER" id="PTHR10689:SF6">
    <property type="entry name" value="MICROSOMAL GLUTATHIONE S-TRANSFERASE 1"/>
    <property type="match status" value="1"/>
</dbReference>
<proteinExistence type="evidence at transcript level"/>
<name>H8ZQF5_REICL</name>
<accession>H8ZQF5</accession>
<evidence type="ECO:0000256" key="6">
    <source>
        <dbReference type="ARBA" id="ARBA00022679"/>
    </source>
</evidence>
<evidence type="ECO:0000256" key="3">
    <source>
        <dbReference type="ARBA" id="ARBA00004477"/>
    </source>
</evidence>
<evidence type="ECO:0000256" key="10">
    <source>
        <dbReference type="ARBA" id="ARBA00022989"/>
    </source>
</evidence>
<keyword evidence="11" id="KW-0007">Acetylation</keyword>
<keyword evidence="12" id="KW-0496">Mitochondrion</keyword>
<evidence type="ECO:0000256" key="17">
    <source>
        <dbReference type="SAM" id="Phobius"/>
    </source>
</evidence>
<evidence type="ECO:0000256" key="4">
    <source>
        <dbReference type="ARBA" id="ARBA00010459"/>
    </source>
</evidence>
<comment type="subunit">
    <text evidence="14">Homotrimer; The trimer binds only one molecule of glutathione.</text>
</comment>
<comment type="subcellular location">
    <subcellularLocation>
        <location evidence="3">Endoplasmic reticulum membrane</location>
        <topology evidence="3">Multi-pass membrane protein</topology>
    </subcellularLocation>
    <subcellularLocation>
        <location evidence="2">Mitochondrion outer membrane</location>
    </subcellularLocation>
</comment>
<feature type="non-terminal residue" evidence="18">
    <location>
        <position position="152"/>
    </location>
</feature>
<evidence type="ECO:0000256" key="2">
    <source>
        <dbReference type="ARBA" id="ARBA00004294"/>
    </source>
</evidence>
<sequence length="152" mass="17129">MSELLCFGNENFENLAFYSGLVLCKTMLMGPLTSVFRIKNKVFANPEDVKHFSPGTSVNTSHPLVERIRRCHQNDLENVVPFTLIGLLYVSADPDPAKALRIFRVFAVSRMLHTVAYLVPLPQPTRAACYFAGFGATSLMAFFLFARLTFFR</sequence>
<feature type="transmembrane region" description="Helical" evidence="17">
    <location>
        <begin position="15"/>
        <end position="36"/>
    </location>
</feature>
<evidence type="ECO:0000256" key="7">
    <source>
        <dbReference type="ARBA" id="ARBA00022692"/>
    </source>
</evidence>
<dbReference type="PANTHER" id="PTHR10689">
    <property type="entry name" value="MICROSOMAL GLUTATHIONE S-TRANSFERASE 1"/>
    <property type="match status" value="1"/>
</dbReference>
<keyword evidence="9" id="KW-0256">Endoplasmic reticulum</keyword>
<comment type="catalytic activity">
    <reaction evidence="16">
        <text>RX + glutathione = an S-substituted glutathione + a halide anion + H(+)</text>
        <dbReference type="Rhea" id="RHEA:16437"/>
        <dbReference type="ChEBI" id="CHEBI:15378"/>
        <dbReference type="ChEBI" id="CHEBI:16042"/>
        <dbReference type="ChEBI" id="CHEBI:17792"/>
        <dbReference type="ChEBI" id="CHEBI:57925"/>
        <dbReference type="ChEBI" id="CHEBI:90779"/>
        <dbReference type="EC" id="2.5.1.18"/>
    </reaction>
    <physiologicalReaction direction="left-to-right" evidence="16">
        <dbReference type="Rhea" id="RHEA:16438"/>
    </physiologicalReaction>
</comment>
<dbReference type="Pfam" id="PF01124">
    <property type="entry name" value="MAPEG"/>
    <property type="match status" value="1"/>
</dbReference>
<dbReference type="Gene3D" id="1.20.120.550">
    <property type="entry name" value="Membrane associated eicosanoid/glutathione metabolism-like domain"/>
    <property type="match status" value="1"/>
</dbReference>